<dbReference type="InterPro" id="IPR056924">
    <property type="entry name" value="SH3_Tf2-1"/>
</dbReference>
<evidence type="ECO:0000256" key="2">
    <source>
        <dbReference type="SAM" id="MobiDB-lite"/>
    </source>
</evidence>
<evidence type="ECO:0000256" key="1">
    <source>
        <dbReference type="ARBA" id="ARBA00004123"/>
    </source>
</evidence>
<dbReference type="Gene3D" id="2.40.50.40">
    <property type="match status" value="1"/>
</dbReference>
<dbReference type="Ensembl" id="ENSLLET00000005844.1">
    <property type="protein sequence ID" value="ENSLLEP00000005603.1"/>
    <property type="gene ID" value="ENSLLEG00000003550.1"/>
</dbReference>
<sequence length="346" mass="38101">MAALLQEACQLAQSTLRTAQQRYKVKADRHRSVPPAFQVGDKVMLSTKNLRLHCPSKKLGPCFIGPFPISHQVNPVAFRLTLPPTYRVHPVFHVSLLKSVPPESLTGRDIPPGPPVLVGDDLEYEVDRILDSRLLRGALQYLVQWKGYGPEERSWEPASFVHAPSCLRAFHRSHPDRPGPFCVRRPLLRGGVLSRRTGGSPLAGSDGPPRRLLRRPAMRQQPGGSPITRAGYGGPTRRRPRRVTRGLGTLQGPARSIAALSTPALTESAPQSRCLHVGHGGSRRLTSQGWIQRSGLVEQAQGEEPQPWVDLMGNSTKTHSGPDWLSYLEEPIGEQTNPTTYINPSV</sequence>
<feature type="region of interest" description="Disordered" evidence="2">
    <location>
        <begin position="192"/>
        <end position="248"/>
    </location>
</feature>
<accession>A0A8C5M1J6</accession>
<dbReference type="GeneTree" id="ENSGT01010000228601"/>
<dbReference type="Pfam" id="PF24626">
    <property type="entry name" value="SH3_Tf2-1"/>
    <property type="match status" value="1"/>
</dbReference>
<comment type="subcellular location">
    <subcellularLocation>
        <location evidence="1">Nucleus</location>
    </subcellularLocation>
</comment>
<reference evidence="4" key="1">
    <citation type="submission" date="2025-08" db="UniProtKB">
        <authorList>
            <consortium name="Ensembl"/>
        </authorList>
    </citation>
    <scope>IDENTIFICATION</scope>
</reference>
<organism evidence="4 5">
    <name type="scientific">Leptobrachium leishanense</name>
    <name type="common">Leishan spiny toad</name>
    <dbReference type="NCBI Taxonomy" id="445787"/>
    <lineage>
        <taxon>Eukaryota</taxon>
        <taxon>Metazoa</taxon>
        <taxon>Chordata</taxon>
        <taxon>Craniata</taxon>
        <taxon>Vertebrata</taxon>
        <taxon>Euteleostomi</taxon>
        <taxon>Amphibia</taxon>
        <taxon>Batrachia</taxon>
        <taxon>Anura</taxon>
        <taxon>Pelobatoidea</taxon>
        <taxon>Megophryidae</taxon>
        <taxon>Leptobrachium</taxon>
    </lineage>
</organism>
<dbReference type="GO" id="GO:0005634">
    <property type="term" value="C:nucleus"/>
    <property type="evidence" value="ECO:0007669"/>
    <property type="project" value="UniProtKB-SubCell"/>
</dbReference>
<dbReference type="InterPro" id="IPR000953">
    <property type="entry name" value="Chromo/chromo_shadow_dom"/>
</dbReference>
<name>A0A8C5M1J6_9ANUR</name>
<dbReference type="InterPro" id="IPR023780">
    <property type="entry name" value="Chromo_domain"/>
</dbReference>
<proteinExistence type="predicted"/>
<dbReference type="Pfam" id="PF00385">
    <property type="entry name" value="Chromo"/>
    <property type="match status" value="1"/>
</dbReference>
<dbReference type="CDD" id="cd18975">
    <property type="entry name" value="CD_MarY1_POL_like"/>
    <property type="match status" value="1"/>
</dbReference>
<evidence type="ECO:0000313" key="5">
    <source>
        <dbReference type="Proteomes" id="UP000694569"/>
    </source>
</evidence>
<protein>
    <recommendedName>
        <fullName evidence="3">Chromo domain-containing protein</fullName>
    </recommendedName>
</protein>
<dbReference type="SUPFAM" id="SSF54160">
    <property type="entry name" value="Chromo domain-like"/>
    <property type="match status" value="1"/>
</dbReference>
<dbReference type="PANTHER" id="PTHR46148:SF52">
    <property type="entry name" value="OS04G0603800 PROTEIN"/>
    <property type="match status" value="1"/>
</dbReference>
<dbReference type="Proteomes" id="UP000694569">
    <property type="component" value="Unplaced"/>
</dbReference>
<keyword evidence="5" id="KW-1185">Reference proteome</keyword>
<feature type="domain" description="Chromo" evidence="3">
    <location>
        <begin position="124"/>
        <end position="182"/>
    </location>
</feature>
<reference evidence="4" key="2">
    <citation type="submission" date="2025-09" db="UniProtKB">
        <authorList>
            <consortium name="Ensembl"/>
        </authorList>
    </citation>
    <scope>IDENTIFICATION</scope>
</reference>
<evidence type="ECO:0000313" key="4">
    <source>
        <dbReference type="Ensembl" id="ENSLLEP00000005603.1"/>
    </source>
</evidence>
<dbReference type="PANTHER" id="PTHR46148">
    <property type="entry name" value="CHROMO DOMAIN-CONTAINING PROTEIN"/>
    <property type="match status" value="1"/>
</dbReference>
<dbReference type="PROSITE" id="PS50013">
    <property type="entry name" value="CHROMO_2"/>
    <property type="match status" value="1"/>
</dbReference>
<dbReference type="InterPro" id="IPR016197">
    <property type="entry name" value="Chromo-like_dom_sf"/>
</dbReference>
<dbReference type="SMART" id="SM00298">
    <property type="entry name" value="CHROMO"/>
    <property type="match status" value="1"/>
</dbReference>
<dbReference type="AlphaFoldDB" id="A0A8C5M1J6"/>
<evidence type="ECO:0000259" key="3">
    <source>
        <dbReference type="PROSITE" id="PS50013"/>
    </source>
</evidence>
<dbReference type="OrthoDB" id="9046595at2759"/>